<evidence type="ECO:0000256" key="3">
    <source>
        <dbReference type="ARBA" id="ARBA00023136"/>
    </source>
</evidence>
<keyword evidence="5" id="KW-0072">Autophagy</keyword>
<evidence type="ECO:0000256" key="5">
    <source>
        <dbReference type="RuleBase" id="RU004384"/>
    </source>
</evidence>
<comment type="similarity">
    <text evidence="2 5">Belongs to the ATG8 family.</text>
</comment>
<accession>A0ABN7S6X0</accession>
<evidence type="ECO:0000256" key="1">
    <source>
        <dbReference type="ARBA" id="ARBA00004370"/>
    </source>
</evidence>
<keyword evidence="3" id="KW-0472">Membrane</keyword>
<name>A0ABN7S6X0_OIKDI</name>
<dbReference type="SUPFAM" id="SSF54236">
    <property type="entry name" value="Ubiquitin-like"/>
    <property type="match status" value="2"/>
</dbReference>
<comment type="subcellular location">
    <subcellularLocation>
        <location evidence="1">Membrane</location>
    </subcellularLocation>
</comment>
<gene>
    <name evidence="6" type="ORF">OKIOD_LOCUS5004</name>
</gene>
<dbReference type="InterPro" id="IPR029071">
    <property type="entry name" value="Ubiquitin-like_domsf"/>
</dbReference>
<dbReference type="CDD" id="cd17163">
    <property type="entry name" value="Ubl_ATG8_GABARAPL2"/>
    <property type="match status" value="1"/>
</dbReference>
<keyword evidence="7" id="KW-1185">Reference proteome</keyword>
<dbReference type="Pfam" id="PF02991">
    <property type="entry name" value="ATG8"/>
    <property type="match status" value="2"/>
</dbReference>
<keyword evidence="4" id="KW-0449">Lipoprotein</keyword>
<evidence type="ECO:0000256" key="4">
    <source>
        <dbReference type="ARBA" id="ARBA00023288"/>
    </source>
</evidence>
<protein>
    <submittedName>
        <fullName evidence="6">Oidioi.mRNA.OKI2018_I69.XSR.g13446.t2.cds</fullName>
    </submittedName>
</protein>
<dbReference type="PANTHER" id="PTHR10969">
    <property type="entry name" value="MICROTUBULE-ASSOCIATED PROTEINS 1A/1B LIGHT CHAIN 3-RELATED"/>
    <property type="match status" value="1"/>
</dbReference>
<organism evidence="6 7">
    <name type="scientific">Oikopleura dioica</name>
    <name type="common">Tunicate</name>
    <dbReference type="NCBI Taxonomy" id="34765"/>
    <lineage>
        <taxon>Eukaryota</taxon>
        <taxon>Metazoa</taxon>
        <taxon>Chordata</taxon>
        <taxon>Tunicata</taxon>
        <taxon>Appendicularia</taxon>
        <taxon>Copelata</taxon>
        <taxon>Oikopleuridae</taxon>
        <taxon>Oikopleura</taxon>
    </lineage>
</organism>
<reference evidence="6 7" key="1">
    <citation type="submission" date="2021-04" db="EMBL/GenBank/DDBJ databases">
        <authorList>
            <person name="Bliznina A."/>
        </authorList>
    </citation>
    <scope>NUCLEOTIDE SEQUENCE [LARGE SCALE GENOMIC DNA]</scope>
</reference>
<dbReference type="Gene3D" id="3.10.20.90">
    <property type="entry name" value="Phosphatidylinositol 3-kinase Catalytic Subunit, Chain A, domain 1"/>
    <property type="match status" value="1"/>
</dbReference>
<dbReference type="InterPro" id="IPR004241">
    <property type="entry name" value="Atg8-like"/>
</dbReference>
<dbReference type="Proteomes" id="UP001158576">
    <property type="component" value="Chromosome XSR"/>
</dbReference>
<dbReference type="EMBL" id="OU015569">
    <property type="protein sequence ID" value="CAG5094316.1"/>
    <property type="molecule type" value="Genomic_DNA"/>
</dbReference>
<evidence type="ECO:0000313" key="7">
    <source>
        <dbReference type="Proteomes" id="UP001158576"/>
    </source>
</evidence>
<evidence type="ECO:0000313" key="6">
    <source>
        <dbReference type="EMBL" id="CAG5094316.1"/>
    </source>
</evidence>
<evidence type="ECO:0000256" key="2">
    <source>
        <dbReference type="ARBA" id="ARBA00007293"/>
    </source>
</evidence>
<proteinExistence type="inferred from homology"/>
<sequence>MSMNWQFKADHPLEQRMAESSKIRSKYPDRIPVIVQKVETSNIERIDKRKYLVPSDITAAQFMWIIRKRINLDAERAIFLFVDKMVPQSRFVQSSVEQCDSDSDSQNSDSCESQSGKVRVAFTWTMGELYQQHKDEDGFLYVAYSGENTFGSC</sequence>